<dbReference type="InterPro" id="IPR007553">
    <property type="entry name" value="2-thiour_desulf"/>
</dbReference>
<dbReference type="EMBL" id="UOEY01000117">
    <property type="protein sequence ID" value="VAW41033.1"/>
    <property type="molecule type" value="Genomic_DNA"/>
</dbReference>
<sequence length="140" mass="14964">MMPQQNPEKCLVSACLAGLCTRYDGRSKPSSPCLRQLENRNWIPVCPEQLGGLPTPRTAAELVGGDGHEVLAGRAAVINRAGLDVSDNFIRGARQCLAIARARRIKTAYLKAGSPSCGLIPQIGVTAALLQQHGCKIIEF</sequence>
<dbReference type="PANTHER" id="PTHR30087:SF1">
    <property type="entry name" value="HYPOTHETICAL CYTOSOLIC PROTEIN"/>
    <property type="match status" value="1"/>
</dbReference>
<evidence type="ECO:0000313" key="1">
    <source>
        <dbReference type="EMBL" id="VAW41033.1"/>
    </source>
</evidence>
<accession>A0A3B0VLC5</accession>
<protein>
    <submittedName>
        <fullName evidence="1">Uncharacterized protein YbbK</fullName>
    </submittedName>
</protein>
<gene>
    <name evidence="1" type="ORF">MNBD_DELTA04-1715</name>
</gene>
<proteinExistence type="predicted"/>
<dbReference type="Pfam" id="PF04463">
    <property type="entry name" value="2-thiour_desulf"/>
    <property type="match status" value="1"/>
</dbReference>
<reference evidence="1" key="1">
    <citation type="submission" date="2018-06" db="EMBL/GenBank/DDBJ databases">
        <authorList>
            <person name="Zhirakovskaya E."/>
        </authorList>
    </citation>
    <scope>NUCLEOTIDE SEQUENCE</scope>
</reference>
<dbReference type="PANTHER" id="PTHR30087">
    <property type="entry name" value="INNER MEMBRANE PROTEIN"/>
    <property type="match status" value="1"/>
</dbReference>
<organism evidence="1">
    <name type="scientific">hydrothermal vent metagenome</name>
    <dbReference type="NCBI Taxonomy" id="652676"/>
    <lineage>
        <taxon>unclassified sequences</taxon>
        <taxon>metagenomes</taxon>
        <taxon>ecological metagenomes</taxon>
    </lineage>
</organism>
<name>A0A3B0VLC5_9ZZZZ</name>
<dbReference type="AlphaFoldDB" id="A0A3B0VLC5"/>